<dbReference type="InterPro" id="IPR022062">
    <property type="entry name" value="DUF3618"/>
</dbReference>
<sequence>MQRPRTPCNTLAPGHGSRRVRDRTSEGITHVASSRPDRDADQIQADLGATRDRLAAGIEALIDQVHPQRVKQRQVDGAKRFLHTEIEKAKSLVFNARGDLRTERVGIVGGAVAGAVTLLVVLRTVVRRRRG</sequence>
<gene>
    <name evidence="3" type="ORF">SAMN04488543_3229</name>
</gene>
<proteinExistence type="predicted"/>
<dbReference type="Proteomes" id="UP000199092">
    <property type="component" value="Chromosome I"/>
</dbReference>
<feature type="region of interest" description="Disordered" evidence="1">
    <location>
        <begin position="1"/>
        <end position="41"/>
    </location>
</feature>
<organism evidence="3 4">
    <name type="scientific">Friedmanniella luteola</name>
    <dbReference type="NCBI Taxonomy" id="546871"/>
    <lineage>
        <taxon>Bacteria</taxon>
        <taxon>Bacillati</taxon>
        <taxon>Actinomycetota</taxon>
        <taxon>Actinomycetes</taxon>
        <taxon>Propionibacteriales</taxon>
        <taxon>Nocardioidaceae</taxon>
        <taxon>Friedmanniella</taxon>
    </lineage>
</organism>
<protein>
    <recommendedName>
        <fullName evidence="5">DUF3618 domain-containing protein</fullName>
    </recommendedName>
</protein>
<accession>A0A1H1Y9H9</accession>
<evidence type="ECO:0000313" key="3">
    <source>
        <dbReference type="EMBL" id="SDT18052.1"/>
    </source>
</evidence>
<name>A0A1H1Y9H9_9ACTN</name>
<evidence type="ECO:0008006" key="5">
    <source>
        <dbReference type="Google" id="ProtNLM"/>
    </source>
</evidence>
<keyword evidence="2" id="KW-1133">Transmembrane helix</keyword>
<dbReference type="RefSeq" id="WP_157720531.1">
    <property type="nucleotide sequence ID" value="NZ_LT629749.1"/>
</dbReference>
<feature type="transmembrane region" description="Helical" evidence="2">
    <location>
        <begin position="105"/>
        <end position="126"/>
    </location>
</feature>
<dbReference type="STRING" id="546871.SAMN04488543_3229"/>
<keyword evidence="4" id="KW-1185">Reference proteome</keyword>
<evidence type="ECO:0000313" key="4">
    <source>
        <dbReference type="Proteomes" id="UP000199092"/>
    </source>
</evidence>
<evidence type="ECO:0000256" key="2">
    <source>
        <dbReference type="SAM" id="Phobius"/>
    </source>
</evidence>
<keyword evidence="2" id="KW-0812">Transmembrane</keyword>
<dbReference type="EMBL" id="LT629749">
    <property type="protein sequence ID" value="SDT18052.1"/>
    <property type="molecule type" value="Genomic_DNA"/>
</dbReference>
<evidence type="ECO:0000256" key="1">
    <source>
        <dbReference type="SAM" id="MobiDB-lite"/>
    </source>
</evidence>
<reference evidence="3 4" key="1">
    <citation type="submission" date="2016-10" db="EMBL/GenBank/DDBJ databases">
        <authorList>
            <person name="de Groot N.N."/>
        </authorList>
    </citation>
    <scope>NUCLEOTIDE SEQUENCE [LARGE SCALE GENOMIC DNA]</scope>
    <source>
        <strain evidence="3 4">DSM 21741</strain>
    </source>
</reference>
<keyword evidence="2" id="KW-0472">Membrane</keyword>
<dbReference type="AlphaFoldDB" id="A0A1H1Y9H9"/>
<dbReference type="Pfam" id="PF12277">
    <property type="entry name" value="DUF3618"/>
    <property type="match status" value="1"/>
</dbReference>
<dbReference type="OrthoDB" id="5149496at2"/>